<evidence type="ECO:0000256" key="1">
    <source>
        <dbReference type="SAM" id="MobiDB-lite"/>
    </source>
</evidence>
<keyword evidence="3" id="KW-1185">Reference proteome</keyword>
<accession>A0AAQ2C7H9</accession>
<evidence type="ECO:0000313" key="2">
    <source>
        <dbReference type="EMBL" id="TFC50133.1"/>
    </source>
</evidence>
<name>A0AAQ2C7H9_9MICO</name>
<dbReference type="Proteomes" id="UP000297403">
    <property type="component" value="Unassembled WGS sequence"/>
</dbReference>
<dbReference type="EMBL" id="SOFY01000021">
    <property type="protein sequence ID" value="TFC50133.1"/>
    <property type="molecule type" value="Genomic_DNA"/>
</dbReference>
<feature type="compositionally biased region" description="Basic and acidic residues" evidence="1">
    <location>
        <begin position="11"/>
        <end position="47"/>
    </location>
</feature>
<protein>
    <submittedName>
        <fullName evidence="2">Uncharacterized protein</fullName>
    </submittedName>
</protein>
<sequence>MERCAGPCCRRARDGRRGRGKTREREDAGEGRRGRGKTREREAEDRAGPGQPSASESARN</sequence>
<gene>
    <name evidence="2" type="ORF">E3O49_05090</name>
</gene>
<reference evidence="2 3" key="1">
    <citation type="submission" date="2019-03" db="EMBL/GenBank/DDBJ databases">
        <title>Genomics of glacier-inhabiting Cryobacterium strains.</title>
        <authorList>
            <person name="Liu Q."/>
            <person name="Xin Y.-H."/>
        </authorList>
    </citation>
    <scope>NUCLEOTIDE SEQUENCE [LARGE SCALE GENOMIC DNA]</scope>
    <source>
        <strain evidence="3">TMT1-22</strain>
    </source>
</reference>
<evidence type="ECO:0000313" key="3">
    <source>
        <dbReference type="Proteomes" id="UP000297403"/>
    </source>
</evidence>
<feature type="region of interest" description="Disordered" evidence="1">
    <location>
        <begin position="1"/>
        <end position="60"/>
    </location>
</feature>
<organism evidence="2 3">
    <name type="scientific">Cryobacterium shii</name>
    <dbReference type="NCBI Taxonomy" id="1259235"/>
    <lineage>
        <taxon>Bacteria</taxon>
        <taxon>Bacillati</taxon>
        <taxon>Actinomycetota</taxon>
        <taxon>Actinomycetes</taxon>
        <taxon>Micrococcales</taxon>
        <taxon>Microbacteriaceae</taxon>
        <taxon>Cryobacterium</taxon>
    </lineage>
</organism>
<proteinExistence type="predicted"/>
<comment type="caution">
    <text evidence="2">The sequence shown here is derived from an EMBL/GenBank/DDBJ whole genome shotgun (WGS) entry which is preliminary data.</text>
</comment>
<dbReference type="AlphaFoldDB" id="A0AAQ2C7H9"/>